<dbReference type="InterPro" id="IPR000792">
    <property type="entry name" value="Tscrpt_reg_LuxR_C"/>
</dbReference>
<evidence type="ECO:0000256" key="1">
    <source>
        <dbReference type="ARBA" id="ARBA00022741"/>
    </source>
</evidence>
<dbReference type="SUPFAM" id="SSF46894">
    <property type="entry name" value="C-terminal effector domain of the bipartite response regulators"/>
    <property type="match status" value="1"/>
</dbReference>
<sequence>MLEAAAAGRGGALLLCGGPGSGRSTLLAAAAPADGTTLAVPGHAAERTFRFAALRRLSDQAHPSGDVVTAGDSLLLFLRTIAAHRPLLCVFDDAHLLDAPSLAVITYAARRLAGTRIAFLGAGPPSLTGCGLPTLRIPPLPPDAARALITAHAPDVTADVATAVTALAGGNPAALTDLARSLTAQQRRGYAPLPVTLPPESPLLSRLRAELEALPAATRHLLLLAAADPPAPLPDLLTAAAARAPEAFRTSSPATPPAPDPGALPAPDPGALPAPASGALAAPDPGALPAPDPGALAAPDPGALPAPASDGAGLGGLLPAERAGLITVDGVTVRFGSALARAVAYREMSADARRTAHLALARVSAARGRELDALLHRAAAATTADPALAAALTRAAAPSAPSDAAEAFRYAAELSPAPADRNAALLDAARCAWLAGRPHEAGQLLRRAEQHAAEAGPQTPARDARTTDQQARKLDRTDADRTTDRPARTAARVGEAGARTRLRARGLAAEMRPGEPASREILMDVAAELGDADPPAALDALSLAGEAASLAGERDRYAALARRVTAGQHGDEAPAVTMAYHHVAGLAEIAAGDEGAAFTRFRQELDLAGRVAEPMPLIRAATAGILVGDARRATASAGRAALLARSEGAHSLVPRALELAALAGMAAGDYDAATTAALDGAAVARGTGQHTLAGTHLGLLAVLAAMVGDRENGQARIQAASTVDQARPLCEWALALLDLVDGRRREAAERLGTIVAGPPGRGSVLLRVAVVPHLLEAAGLETAGRESLMLTASTFDEWAGRTGQAGWLALRDRCRALRTRDGEAAEAHFHAALHQVGEGGFPRAHTELLYGRLLRRQRRHVAAREHLRRAAETFRLLGADPWAAQSVRELRAAGERPGPETTIRGTGALTAQQQRIATLVAEGATNREVAQELHLSPRTVDHHLRNVFARLGVRSRTEMAHLLTTR</sequence>
<keyword evidence="6" id="KW-1185">Reference proteome</keyword>
<name>A0ABQ4BI84_9ACTN</name>
<protein>
    <recommendedName>
        <fullName evidence="4">HTH luxR-type domain-containing protein</fullName>
    </recommendedName>
</protein>
<evidence type="ECO:0000256" key="3">
    <source>
        <dbReference type="SAM" id="MobiDB-lite"/>
    </source>
</evidence>
<evidence type="ECO:0000313" key="5">
    <source>
        <dbReference type="EMBL" id="GIE70402.1"/>
    </source>
</evidence>
<keyword evidence="1" id="KW-0547">Nucleotide-binding</keyword>
<feature type="domain" description="HTH luxR-type" evidence="4">
    <location>
        <begin position="902"/>
        <end position="966"/>
    </location>
</feature>
<dbReference type="CDD" id="cd06170">
    <property type="entry name" value="LuxR_C_like"/>
    <property type="match status" value="1"/>
</dbReference>
<organism evidence="5 6">
    <name type="scientific">Actinoplanes palleronii</name>
    <dbReference type="NCBI Taxonomy" id="113570"/>
    <lineage>
        <taxon>Bacteria</taxon>
        <taxon>Bacillati</taxon>
        <taxon>Actinomycetota</taxon>
        <taxon>Actinomycetes</taxon>
        <taxon>Micromonosporales</taxon>
        <taxon>Micromonosporaceae</taxon>
        <taxon>Actinoplanes</taxon>
    </lineage>
</organism>
<accession>A0ABQ4BI84</accession>
<reference evidence="5 6" key="1">
    <citation type="submission" date="2021-01" db="EMBL/GenBank/DDBJ databases">
        <title>Whole genome shotgun sequence of Actinoplanes palleronii NBRC 14916.</title>
        <authorList>
            <person name="Komaki H."/>
            <person name="Tamura T."/>
        </authorList>
    </citation>
    <scope>NUCLEOTIDE SEQUENCE [LARGE SCALE GENOMIC DNA]</scope>
    <source>
        <strain evidence="5 6">NBRC 14916</strain>
    </source>
</reference>
<dbReference type="PROSITE" id="PS50043">
    <property type="entry name" value="HTH_LUXR_2"/>
    <property type="match status" value="1"/>
</dbReference>
<feature type="compositionally biased region" description="Pro residues" evidence="3">
    <location>
        <begin position="254"/>
        <end position="272"/>
    </location>
</feature>
<dbReference type="PRINTS" id="PR00038">
    <property type="entry name" value="HTHLUXR"/>
</dbReference>
<keyword evidence="2" id="KW-0067">ATP-binding</keyword>
<gene>
    <name evidence="5" type="ORF">Apa02nite_065100</name>
</gene>
<feature type="region of interest" description="Disordered" evidence="3">
    <location>
        <begin position="447"/>
        <end position="496"/>
    </location>
</feature>
<evidence type="ECO:0000313" key="6">
    <source>
        <dbReference type="Proteomes" id="UP000624709"/>
    </source>
</evidence>
<evidence type="ECO:0000259" key="4">
    <source>
        <dbReference type="PROSITE" id="PS50043"/>
    </source>
</evidence>
<dbReference type="EMBL" id="BOMS01000104">
    <property type="protein sequence ID" value="GIE70402.1"/>
    <property type="molecule type" value="Genomic_DNA"/>
</dbReference>
<dbReference type="InterPro" id="IPR016032">
    <property type="entry name" value="Sig_transdc_resp-reg_C-effctor"/>
</dbReference>
<dbReference type="Proteomes" id="UP000624709">
    <property type="component" value="Unassembled WGS sequence"/>
</dbReference>
<dbReference type="Gene3D" id="1.10.10.10">
    <property type="entry name" value="Winged helix-like DNA-binding domain superfamily/Winged helix DNA-binding domain"/>
    <property type="match status" value="1"/>
</dbReference>
<feature type="compositionally biased region" description="Low complexity" evidence="3">
    <location>
        <begin position="293"/>
        <end position="308"/>
    </location>
</feature>
<dbReference type="PANTHER" id="PTHR16305">
    <property type="entry name" value="TESTICULAR SOLUBLE ADENYLYL CYCLASE"/>
    <property type="match status" value="1"/>
</dbReference>
<feature type="compositionally biased region" description="Basic and acidic residues" evidence="3">
    <location>
        <begin position="462"/>
        <end position="487"/>
    </location>
</feature>
<dbReference type="SUPFAM" id="SSF52540">
    <property type="entry name" value="P-loop containing nucleoside triphosphate hydrolases"/>
    <property type="match status" value="1"/>
</dbReference>
<evidence type="ECO:0000256" key="2">
    <source>
        <dbReference type="ARBA" id="ARBA00022840"/>
    </source>
</evidence>
<feature type="compositionally biased region" description="Low complexity" evidence="3">
    <location>
        <begin position="273"/>
        <end position="285"/>
    </location>
</feature>
<proteinExistence type="predicted"/>
<dbReference type="PROSITE" id="PS00622">
    <property type="entry name" value="HTH_LUXR_1"/>
    <property type="match status" value="1"/>
</dbReference>
<feature type="region of interest" description="Disordered" evidence="3">
    <location>
        <begin position="244"/>
        <end position="308"/>
    </location>
</feature>
<dbReference type="InterPro" id="IPR036388">
    <property type="entry name" value="WH-like_DNA-bd_sf"/>
</dbReference>
<dbReference type="SMART" id="SM00421">
    <property type="entry name" value="HTH_LUXR"/>
    <property type="match status" value="1"/>
</dbReference>
<dbReference type="PANTHER" id="PTHR16305:SF35">
    <property type="entry name" value="TRANSCRIPTIONAL ACTIVATOR DOMAIN"/>
    <property type="match status" value="1"/>
</dbReference>
<dbReference type="Pfam" id="PF00196">
    <property type="entry name" value="GerE"/>
    <property type="match status" value="1"/>
</dbReference>
<comment type="caution">
    <text evidence="5">The sequence shown here is derived from an EMBL/GenBank/DDBJ whole genome shotgun (WGS) entry which is preliminary data.</text>
</comment>
<dbReference type="InterPro" id="IPR027417">
    <property type="entry name" value="P-loop_NTPase"/>
</dbReference>